<evidence type="ECO:0000259" key="8">
    <source>
        <dbReference type="SMART" id="SM00813"/>
    </source>
</evidence>
<evidence type="ECO:0000256" key="3">
    <source>
        <dbReference type="ARBA" id="ARBA00011165"/>
    </source>
</evidence>
<organism evidence="9 10">
    <name type="scientific">Ramlibacter alkalitolerans</name>
    <dbReference type="NCBI Taxonomy" id="2039631"/>
    <lineage>
        <taxon>Bacteria</taxon>
        <taxon>Pseudomonadati</taxon>
        <taxon>Pseudomonadota</taxon>
        <taxon>Betaproteobacteria</taxon>
        <taxon>Burkholderiales</taxon>
        <taxon>Comamonadaceae</taxon>
        <taxon>Ramlibacter</taxon>
    </lineage>
</organism>
<dbReference type="InterPro" id="IPR017853">
    <property type="entry name" value="GH"/>
</dbReference>
<accession>A0ABS1JRK6</accession>
<evidence type="ECO:0000256" key="4">
    <source>
        <dbReference type="ARBA" id="ARBA00012670"/>
    </source>
</evidence>
<keyword evidence="5" id="KW-0378">Hydrolase</keyword>
<dbReference type="InterPro" id="IPR013780">
    <property type="entry name" value="Glyco_hydro_b"/>
</dbReference>
<dbReference type="InterPro" id="IPR055235">
    <property type="entry name" value="ASD1_cat"/>
</dbReference>
<dbReference type="Gene3D" id="3.20.20.80">
    <property type="entry name" value="Glycosidases"/>
    <property type="match status" value="1"/>
</dbReference>
<feature type="domain" description="Alpha-L-arabinofuranosidase C-terminal" evidence="8">
    <location>
        <begin position="291"/>
        <end position="494"/>
    </location>
</feature>
<dbReference type="InterPro" id="IPR010720">
    <property type="entry name" value="Alpha-L-AF_C"/>
</dbReference>
<sequence>MIQTRLVLDRDFVISELDRRVFGALVEHVGRCVYTGLYEPGHPNADAQGLRTDVLALARELGVTIVRYPGGNFVSGYDWEDGVGPPGQRPRRLDLAWQSTESNRFGTDEFIAWCRAAQVEPMLAVNLGTRAADAARRLVEYCNHPGGTELSELRRRHGHAAPHDVRFWCLGNEMDAPWQIGRKPADAYGQLARETAKLMRQVSPGLRLTACGSSNRELPSFGAWEHEVLDACFDEVDFLSVHAYFENPHRDSTEFLGNIDRMDAHIREVAAIADAVAARRRSQRRIMIAVDEWNTWYKARFGAHAHQPDWPEAPRLIEEVYTFEDALAAGGALSVLMNNADRVKLACLAQLVNAIGAIRTEPGGPAWRQTIFHPFALAARHARGLVLRPVVRAPARSGRTVPDMPLLVASATHDPATGATAIFALNRELVQEQELQVELRGFAADRALAAAFELHHPDLQACNTQAQPDAVAPRSHVRVRVEEGGLRAVLRPGSWNVFVLQAPHAASQAGTIDACPPIP</sequence>
<dbReference type="RefSeq" id="WP_201691279.1">
    <property type="nucleotide sequence ID" value="NZ_JAEQND010000009.1"/>
</dbReference>
<comment type="similarity">
    <text evidence="2">Belongs to the glycosyl hydrolase 51 family.</text>
</comment>
<dbReference type="EC" id="3.2.1.55" evidence="4"/>
<name>A0ABS1JRK6_9BURK</name>
<dbReference type="PANTHER" id="PTHR43576">
    <property type="entry name" value="ALPHA-L-ARABINOFURANOSIDASE C-RELATED"/>
    <property type="match status" value="1"/>
</dbReference>
<evidence type="ECO:0000256" key="6">
    <source>
        <dbReference type="ARBA" id="ARBA00023277"/>
    </source>
</evidence>
<comment type="subunit">
    <text evidence="3">Homohexamer; trimer of dimers.</text>
</comment>
<proteinExistence type="inferred from homology"/>
<keyword evidence="6" id="KW-0119">Carbohydrate metabolism</keyword>
<keyword evidence="7" id="KW-0326">Glycosidase</keyword>
<evidence type="ECO:0000256" key="7">
    <source>
        <dbReference type="ARBA" id="ARBA00023295"/>
    </source>
</evidence>
<evidence type="ECO:0000256" key="1">
    <source>
        <dbReference type="ARBA" id="ARBA00001462"/>
    </source>
</evidence>
<comment type="catalytic activity">
    <reaction evidence="1">
        <text>Hydrolysis of terminal non-reducing alpha-L-arabinofuranoside residues in alpha-L-arabinosides.</text>
        <dbReference type="EC" id="3.2.1.55"/>
    </reaction>
</comment>
<evidence type="ECO:0000313" key="10">
    <source>
        <dbReference type="Proteomes" id="UP000622707"/>
    </source>
</evidence>
<dbReference type="SMART" id="SM00813">
    <property type="entry name" value="Alpha-L-AF_C"/>
    <property type="match status" value="1"/>
</dbReference>
<dbReference type="Proteomes" id="UP000622707">
    <property type="component" value="Unassembled WGS sequence"/>
</dbReference>
<dbReference type="Pfam" id="PF06964">
    <property type="entry name" value="Alpha-L-AF_C"/>
    <property type="match status" value="1"/>
</dbReference>
<keyword evidence="10" id="KW-1185">Reference proteome</keyword>
<dbReference type="SUPFAM" id="SSF51011">
    <property type="entry name" value="Glycosyl hydrolase domain"/>
    <property type="match status" value="1"/>
</dbReference>
<protein>
    <recommendedName>
        <fullName evidence="4">non-reducing end alpha-L-arabinofuranosidase</fullName>
        <ecNumber evidence="4">3.2.1.55</ecNumber>
    </recommendedName>
</protein>
<reference evidence="9 10" key="1">
    <citation type="journal article" date="2017" name="Int. J. Syst. Evol. Microbiol.">
        <title>Ramlibacter alkalitolerans sp. nov., alkali-tolerant bacterium isolated from soil of ginseng.</title>
        <authorList>
            <person name="Lee D.H."/>
            <person name="Cha C.J."/>
        </authorList>
    </citation>
    <scope>NUCLEOTIDE SEQUENCE [LARGE SCALE GENOMIC DNA]</scope>
    <source>
        <strain evidence="9 10">KACC 19305</strain>
    </source>
</reference>
<evidence type="ECO:0000256" key="2">
    <source>
        <dbReference type="ARBA" id="ARBA00007186"/>
    </source>
</evidence>
<dbReference type="EMBL" id="JAEQND010000009">
    <property type="protein sequence ID" value="MBL0426887.1"/>
    <property type="molecule type" value="Genomic_DNA"/>
</dbReference>
<evidence type="ECO:0000313" key="9">
    <source>
        <dbReference type="EMBL" id="MBL0426887.1"/>
    </source>
</evidence>
<gene>
    <name evidence="9" type="ORF">JI746_17370</name>
</gene>
<dbReference type="SUPFAM" id="SSF51445">
    <property type="entry name" value="(Trans)glycosidases"/>
    <property type="match status" value="1"/>
</dbReference>
<dbReference type="PANTHER" id="PTHR43576:SF3">
    <property type="entry name" value="ALPHA-L-ARABINOFURANOSIDASE C"/>
    <property type="match status" value="1"/>
</dbReference>
<dbReference type="Pfam" id="PF22848">
    <property type="entry name" value="ASD1_dom"/>
    <property type="match status" value="1"/>
</dbReference>
<dbReference type="Gene3D" id="2.60.40.1180">
    <property type="entry name" value="Golgi alpha-mannosidase II"/>
    <property type="match status" value="1"/>
</dbReference>
<evidence type="ECO:0000256" key="5">
    <source>
        <dbReference type="ARBA" id="ARBA00022801"/>
    </source>
</evidence>
<comment type="caution">
    <text evidence="9">The sequence shown here is derived from an EMBL/GenBank/DDBJ whole genome shotgun (WGS) entry which is preliminary data.</text>
</comment>